<evidence type="ECO:0000313" key="4">
    <source>
        <dbReference type="EMBL" id="GJJ12403.1"/>
    </source>
</evidence>
<dbReference type="PANTHER" id="PTHR13271">
    <property type="entry name" value="UNCHARACTERIZED PUTATIVE METHYLTRANSFERASE"/>
    <property type="match status" value="1"/>
</dbReference>
<dbReference type="GO" id="GO:0016279">
    <property type="term" value="F:protein-lysine N-methyltransferase activity"/>
    <property type="evidence" value="ECO:0007669"/>
    <property type="project" value="TreeGrafter"/>
</dbReference>
<dbReference type="InterPro" id="IPR046341">
    <property type="entry name" value="SET_dom_sf"/>
</dbReference>
<dbReference type="AlphaFoldDB" id="A0AAV5AI84"/>
<gene>
    <name evidence="4" type="ORF">Clacol_006645</name>
</gene>
<evidence type="ECO:0000256" key="3">
    <source>
        <dbReference type="ARBA" id="ARBA00022691"/>
    </source>
</evidence>
<dbReference type="Proteomes" id="UP001050691">
    <property type="component" value="Unassembled WGS sequence"/>
</dbReference>
<evidence type="ECO:0000313" key="5">
    <source>
        <dbReference type="Proteomes" id="UP001050691"/>
    </source>
</evidence>
<dbReference type="SUPFAM" id="SSF82199">
    <property type="entry name" value="SET domain"/>
    <property type="match status" value="1"/>
</dbReference>
<keyword evidence="3" id="KW-0949">S-adenosyl-L-methionine</keyword>
<keyword evidence="1" id="KW-0489">Methyltransferase</keyword>
<sequence length="426" mass="48426">MKLIPSKAFFSPIGRRVEASDWTRAVTKNAVLSHPLSALGKQLHMVDAPIDHIDNAVDVDWKNLLSWLETFDSDITKNLCVYSKQVPGKEQEEGFEPDPTYGPYLAMFPSDFAGHPLSWLILGTHQTLLDYMPPSVKRDVHKVASRFEKDWAAVSRYIDYLSGKHSTFIPSSYTLWSRTANQETKSERYLWAWLNVDLANHSSLKHQTTDKTPFPTFYSPLQTTLQAGDQIYLKYGSHSNSTLFTEYGFIEKGYPNGGQVDVQDMIEDQFRVLGDLGDWMESLLKNFNFWGDWVLYDSPPPASPSYRLLPALRLLKLSDTFPPNIVKANDPFSFSADLHVWRDTIYGEQDVVSMSNEDAVWHFLLSICDSVKSRAEKGLKNLKGLEFEGNPPGWYAYAVECVEQLWLEELQVAEAVAQAVKSGFKQ</sequence>
<evidence type="ECO:0000256" key="1">
    <source>
        <dbReference type="ARBA" id="ARBA00022603"/>
    </source>
</evidence>
<dbReference type="GO" id="GO:0032259">
    <property type="term" value="P:methylation"/>
    <property type="evidence" value="ECO:0007669"/>
    <property type="project" value="UniProtKB-KW"/>
</dbReference>
<dbReference type="PANTHER" id="PTHR13271:SF47">
    <property type="entry name" value="ACTIN-HISTIDINE N-METHYLTRANSFERASE"/>
    <property type="match status" value="1"/>
</dbReference>
<keyword evidence="2" id="KW-0808">Transferase</keyword>
<comment type="caution">
    <text evidence="4">The sequence shown here is derived from an EMBL/GenBank/DDBJ whole genome shotgun (WGS) entry which is preliminary data.</text>
</comment>
<reference evidence="4" key="1">
    <citation type="submission" date="2021-10" db="EMBL/GenBank/DDBJ databases">
        <title>De novo Genome Assembly of Clathrus columnatus (Basidiomycota, Fungi) Using Illumina and Nanopore Sequence Data.</title>
        <authorList>
            <person name="Ogiso-Tanaka E."/>
            <person name="Itagaki H."/>
            <person name="Hosoya T."/>
            <person name="Hosaka K."/>
        </authorList>
    </citation>
    <scope>NUCLEOTIDE SEQUENCE</scope>
    <source>
        <strain evidence="4">MO-923</strain>
    </source>
</reference>
<proteinExistence type="predicted"/>
<keyword evidence="5" id="KW-1185">Reference proteome</keyword>
<dbReference type="Gene3D" id="3.90.1410.10">
    <property type="entry name" value="set domain protein methyltransferase, domain 1"/>
    <property type="match status" value="1"/>
</dbReference>
<organism evidence="4 5">
    <name type="scientific">Clathrus columnatus</name>
    <dbReference type="NCBI Taxonomy" id="1419009"/>
    <lineage>
        <taxon>Eukaryota</taxon>
        <taxon>Fungi</taxon>
        <taxon>Dikarya</taxon>
        <taxon>Basidiomycota</taxon>
        <taxon>Agaricomycotina</taxon>
        <taxon>Agaricomycetes</taxon>
        <taxon>Phallomycetidae</taxon>
        <taxon>Phallales</taxon>
        <taxon>Clathraceae</taxon>
        <taxon>Clathrus</taxon>
    </lineage>
</organism>
<name>A0AAV5AI84_9AGAM</name>
<dbReference type="EMBL" id="BPWL01000007">
    <property type="protein sequence ID" value="GJJ12403.1"/>
    <property type="molecule type" value="Genomic_DNA"/>
</dbReference>
<dbReference type="InterPro" id="IPR050600">
    <property type="entry name" value="SETD3_SETD6_MTase"/>
</dbReference>
<evidence type="ECO:0008006" key="6">
    <source>
        <dbReference type="Google" id="ProtNLM"/>
    </source>
</evidence>
<protein>
    <recommendedName>
        <fullName evidence="6">SET domain-containing protein</fullName>
    </recommendedName>
</protein>
<evidence type="ECO:0000256" key="2">
    <source>
        <dbReference type="ARBA" id="ARBA00022679"/>
    </source>
</evidence>
<accession>A0AAV5AI84</accession>